<dbReference type="PANTHER" id="PTHR12260:SF6">
    <property type="entry name" value="DAMAGE-CONTROL PHOSPHATASE ARMT1"/>
    <property type="match status" value="1"/>
</dbReference>
<comment type="function">
    <text evidence="8 10">Metal-dependent phosphatase that shows phosphatase activity against several substrates, including fructose-1-phosphate and fructose-6-phosphate. Its preference for fructose-1-phosphate, a strong glycating agent that causes DNA damage rather than a canonical yeast metabolite, suggests a damage-control function in hexose phosphate metabolism. Has also been shown to have O-methyltransferase activity that methylates glutamate residues of target proteins to form gamma-glutamyl methyl ester residues. Possibly methylates PCNA, suggesting it is involved in the DNA damage response.</text>
</comment>
<dbReference type="InterPro" id="IPR039763">
    <property type="entry name" value="ARMT1"/>
</dbReference>
<protein>
    <recommendedName>
        <fullName evidence="10">Sugar phosphate phosphatase</fullName>
        <ecNumber evidence="10">2.1.1.-</ecNumber>
        <ecNumber evidence="10">3.1.3.-</ecNumber>
    </recommendedName>
</protein>
<evidence type="ECO:0000259" key="11">
    <source>
        <dbReference type="Pfam" id="PF01937"/>
    </source>
</evidence>
<dbReference type="GO" id="GO:0008983">
    <property type="term" value="F:protein-glutamate O-methyltransferase activity"/>
    <property type="evidence" value="ECO:0007669"/>
    <property type="project" value="RHEA"/>
</dbReference>
<evidence type="ECO:0000256" key="5">
    <source>
        <dbReference type="ARBA" id="ARBA00022723"/>
    </source>
</evidence>
<keyword evidence="13" id="KW-1185">Reference proteome</keyword>
<keyword evidence="10" id="KW-0808">Transferase</keyword>
<sequence length="441" mass="49058">MTADSAPEPLSAKVESSFAYYTINARLPVTLSQIADSLYRKKDSVKTLGQEATDDLKTIIGKVSKLRYEVQTDKPIQPLEGDAPDVVIWNAELNARTDANNGEPPTWYSAPWLYVECYMYRALCDYVKTSKKLQTYDLFADQKQTAYLSSEAAIGSLLLYLKEVSTSLEKGEGNGAAELFAQFLQVALWGNKCDLSITQGLENTQKHCILEQLTHLKPNILADETPAILAALSSAVSSRNGQSGRVDIVLDNAGFELVTDLCFAELLLLLGLASSICFHGKAMPWFVSDVTKEDFVWTLNTMGASSNDAIAHFASRWKSRLQDGSWVLKCDHFWTLPYDFSEMKKHSPELYADLAKADLIFFKGDLNFRKLSGDRQWNPATPFSVCLRGFNPAPLCSLRALKADVVTGLQEGLAEEISKKDKKWMINGNWATVLFCGERHS</sequence>
<keyword evidence="5 10" id="KW-0479">Metal-binding</keyword>
<evidence type="ECO:0000256" key="2">
    <source>
        <dbReference type="ARBA" id="ARBA00001326"/>
    </source>
</evidence>
<dbReference type="Proteomes" id="UP000245119">
    <property type="component" value="Linkage Group LG8"/>
</dbReference>
<keyword evidence="6 10" id="KW-0378">Hydrolase</keyword>
<dbReference type="GO" id="GO:0032259">
    <property type="term" value="P:methylation"/>
    <property type="evidence" value="ECO:0007669"/>
    <property type="project" value="UniProtKB-KW"/>
</dbReference>
<dbReference type="STRING" id="400727.A0A2T7NX98"/>
<dbReference type="InterPro" id="IPR036075">
    <property type="entry name" value="ARMT-1-like_metal-bd_sf"/>
</dbReference>
<dbReference type="Pfam" id="PF01937">
    <property type="entry name" value="ARMT1-like_dom"/>
    <property type="match status" value="1"/>
</dbReference>
<dbReference type="EMBL" id="PZQS01000008">
    <property type="protein sequence ID" value="PVD25791.1"/>
    <property type="molecule type" value="Genomic_DNA"/>
</dbReference>
<evidence type="ECO:0000256" key="4">
    <source>
        <dbReference type="ARBA" id="ARBA00022596"/>
    </source>
</evidence>
<evidence type="ECO:0000256" key="6">
    <source>
        <dbReference type="ARBA" id="ARBA00022801"/>
    </source>
</evidence>
<evidence type="ECO:0000256" key="1">
    <source>
        <dbReference type="ARBA" id="ARBA00000807"/>
    </source>
</evidence>
<evidence type="ECO:0000256" key="10">
    <source>
        <dbReference type="RuleBase" id="RU367030"/>
    </source>
</evidence>
<dbReference type="Gene3D" id="3.40.50.10880">
    <property type="entry name" value="Uncharacterised protein PF01937, DUF89, domain 3"/>
    <property type="match status" value="1"/>
</dbReference>
<dbReference type="InterPro" id="IPR002791">
    <property type="entry name" value="ARMT1-like_metal-bd"/>
</dbReference>
<comment type="catalytic activity">
    <reaction evidence="1 10">
        <text>L-glutamyl-[protein] + S-adenosyl-L-methionine = [protein]-L-glutamate 5-O-methyl ester + S-adenosyl-L-homocysteine</text>
        <dbReference type="Rhea" id="RHEA:24452"/>
        <dbReference type="Rhea" id="RHEA-COMP:10208"/>
        <dbReference type="Rhea" id="RHEA-COMP:10311"/>
        <dbReference type="ChEBI" id="CHEBI:29973"/>
        <dbReference type="ChEBI" id="CHEBI:57856"/>
        <dbReference type="ChEBI" id="CHEBI:59789"/>
        <dbReference type="ChEBI" id="CHEBI:82795"/>
    </reaction>
</comment>
<comment type="cofactor">
    <cofactor evidence="10">
        <name>Mn(2+)</name>
        <dbReference type="ChEBI" id="CHEBI:29035"/>
    </cofactor>
    <cofactor evidence="10">
        <name>Ni(2+)</name>
        <dbReference type="ChEBI" id="CHEBI:49786"/>
    </cofactor>
</comment>
<dbReference type="Gene3D" id="1.20.930.60">
    <property type="match status" value="1"/>
</dbReference>
<comment type="catalytic activity">
    <reaction evidence="9 10">
        <text>beta-D-fructose 6-phosphate = dihydroxyacetone + D-glyceraldehyde 3-phosphate</text>
        <dbReference type="Rhea" id="RHEA:28002"/>
        <dbReference type="ChEBI" id="CHEBI:16016"/>
        <dbReference type="ChEBI" id="CHEBI:57634"/>
        <dbReference type="ChEBI" id="CHEBI:59776"/>
    </reaction>
</comment>
<dbReference type="GO" id="GO:0103026">
    <property type="term" value="F:fructose-1-phosphatase activity"/>
    <property type="evidence" value="ECO:0007669"/>
    <property type="project" value="RHEA"/>
</dbReference>
<gene>
    <name evidence="12" type="ORF">C0Q70_13451</name>
</gene>
<evidence type="ECO:0000313" key="12">
    <source>
        <dbReference type="EMBL" id="PVD25791.1"/>
    </source>
</evidence>
<dbReference type="EC" id="2.1.1.-" evidence="10"/>
<dbReference type="AlphaFoldDB" id="A0A2T7NX98"/>
<proteinExistence type="inferred from homology"/>
<dbReference type="GO" id="GO:0046872">
    <property type="term" value="F:metal ion binding"/>
    <property type="evidence" value="ECO:0007669"/>
    <property type="project" value="UniProtKB-UniRule"/>
</dbReference>
<keyword evidence="7 10" id="KW-0464">Manganese</keyword>
<evidence type="ECO:0000256" key="7">
    <source>
        <dbReference type="ARBA" id="ARBA00023211"/>
    </source>
</evidence>
<dbReference type="SUPFAM" id="SSF111321">
    <property type="entry name" value="AF1104-like"/>
    <property type="match status" value="1"/>
</dbReference>
<dbReference type="OMA" id="IFARQKM"/>
<dbReference type="OrthoDB" id="541375at2759"/>
<feature type="domain" description="Damage-control phosphatase ARMT1-like metal-binding" evidence="11">
    <location>
        <begin position="23"/>
        <end position="416"/>
    </location>
</feature>
<comment type="catalytic activity">
    <reaction evidence="2 10">
        <text>beta-D-fructose 1-phosphate + H2O = D-fructose + phosphate</text>
        <dbReference type="Rhea" id="RHEA:35603"/>
        <dbReference type="ChEBI" id="CHEBI:15377"/>
        <dbReference type="ChEBI" id="CHEBI:37721"/>
        <dbReference type="ChEBI" id="CHEBI:43474"/>
        <dbReference type="ChEBI" id="CHEBI:138881"/>
    </reaction>
</comment>
<evidence type="ECO:0000256" key="3">
    <source>
        <dbReference type="ARBA" id="ARBA00009519"/>
    </source>
</evidence>
<dbReference type="GO" id="GO:0030643">
    <property type="term" value="P:intracellular phosphate ion homeostasis"/>
    <property type="evidence" value="ECO:0007669"/>
    <property type="project" value="UniProtKB-ARBA"/>
</dbReference>
<dbReference type="GO" id="GO:0005634">
    <property type="term" value="C:nucleus"/>
    <property type="evidence" value="ECO:0007669"/>
    <property type="project" value="TreeGrafter"/>
</dbReference>
<dbReference type="PANTHER" id="PTHR12260">
    <property type="entry name" value="DAMAGE-CONTROL PHOSPHATASE ARMT1"/>
    <property type="match status" value="1"/>
</dbReference>
<dbReference type="GO" id="GO:0006974">
    <property type="term" value="P:DNA damage response"/>
    <property type="evidence" value="ECO:0007669"/>
    <property type="project" value="TreeGrafter"/>
</dbReference>
<dbReference type="GO" id="GO:0097023">
    <property type="term" value="F:fructose 6-phosphate aldolase activity"/>
    <property type="evidence" value="ECO:0007669"/>
    <property type="project" value="RHEA"/>
</dbReference>
<reference evidence="12 13" key="1">
    <citation type="submission" date="2018-04" db="EMBL/GenBank/DDBJ databases">
        <title>The genome of golden apple snail Pomacea canaliculata provides insight into stress tolerance and invasive adaptation.</title>
        <authorList>
            <person name="Liu C."/>
            <person name="Liu B."/>
            <person name="Ren Y."/>
            <person name="Zhang Y."/>
            <person name="Wang H."/>
            <person name="Li S."/>
            <person name="Jiang F."/>
            <person name="Yin L."/>
            <person name="Zhang G."/>
            <person name="Qian W."/>
            <person name="Fan W."/>
        </authorList>
    </citation>
    <scope>NUCLEOTIDE SEQUENCE [LARGE SCALE GENOMIC DNA]</scope>
    <source>
        <strain evidence="12">SZHN2017</strain>
        <tissue evidence="12">Muscle</tissue>
    </source>
</reference>
<evidence type="ECO:0000256" key="8">
    <source>
        <dbReference type="ARBA" id="ARBA00045980"/>
    </source>
</evidence>
<name>A0A2T7NX98_POMCA</name>
<comment type="domain">
    <text evidence="10">Subfamily III proteins have a conserved RTxK motif about 40-50 residues from the C-terminus; the threonine may be replaced by serine or cysteine.</text>
</comment>
<accession>A0A2T7NX98</accession>
<evidence type="ECO:0000313" key="13">
    <source>
        <dbReference type="Proteomes" id="UP000245119"/>
    </source>
</evidence>
<organism evidence="12 13">
    <name type="scientific">Pomacea canaliculata</name>
    <name type="common">Golden apple snail</name>
    <dbReference type="NCBI Taxonomy" id="400727"/>
    <lineage>
        <taxon>Eukaryota</taxon>
        <taxon>Metazoa</taxon>
        <taxon>Spiralia</taxon>
        <taxon>Lophotrochozoa</taxon>
        <taxon>Mollusca</taxon>
        <taxon>Gastropoda</taxon>
        <taxon>Caenogastropoda</taxon>
        <taxon>Architaenioglossa</taxon>
        <taxon>Ampullarioidea</taxon>
        <taxon>Ampullariidae</taxon>
        <taxon>Pomacea</taxon>
    </lineage>
</organism>
<dbReference type="GO" id="GO:0016462">
    <property type="term" value="F:pyrophosphatase activity"/>
    <property type="evidence" value="ECO:0007669"/>
    <property type="project" value="UniProtKB-ARBA"/>
</dbReference>
<keyword evidence="10" id="KW-0489">Methyltransferase</keyword>
<keyword evidence="4" id="KW-0533">Nickel</keyword>
<dbReference type="EC" id="3.1.3.-" evidence="10"/>
<evidence type="ECO:0000256" key="9">
    <source>
        <dbReference type="ARBA" id="ARBA00048809"/>
    </source>
</evidence>
<comment type="caution">
    <text evidence="12">The sequence shown here is derived from an EMBL/GenBank/DDBJ whole genome shotgun (WGS) entry which is preliminary data.</text>
</comment>
<comment type="similarity">
    <text evidence="3 10">Belongs to the damage-control phosphatase family. Sugar phosphate phosphatase III subfamily.</text>
</comment>
<dbReference type="FunFam" id="3.40.50.10880:FF:000005">
    <property type="entry name" value="DUF89-domain-containing protein"/>
    <property type="match status" value="1"/>
</dbReference>